<proteinExistence type="predicted"/>
<protein>
    <submittedName>
        <fullName evidence="3">Uncharacterized protein</fullName>
    </submittedName>
</protein>
<accession>A0A9P0Z704</accession>
<reference evidence="3" key="1">
    <citation type="submission" date="2022-07" db="EMBL/GenBank/DDBJ databases">
        <authorList>
            <person name="Macas J."/>
            <person name="Novak P."/>
            <person name="Neumann P."/>
        </authorList>
    </citation>
    <scope>NUCLEOTIDE SEQUENCE</scope>
</reference>
<dbReference type="InterPro" id="IPR037138">
    <property type="entry name" value="His_deacetylse_dom_sf"/>
</dbReference>
<keyword evidence="4" id="KW-1185">Reference proteome</keyword>
<sequence>MALEGGYNLDSIAKSVQACVEVLLQREPIPGSLDAYPFESTWRVIQNVREELSVFWPTLAVKLDKNVTNKRTHQSQTFISDSEDEHSGPDVVSEDHDKAIENVLVTLSSLTINPEASAPSSEATMDISHLQQVGGAGKRKRKVNEPVQPRILEASQPVVQQPEPIRQVPLEQLIMSGSNQNQLITQLFPREHWIKLLDNNFQLDLKLFKCQDPVIPAIIKGHYICIAFHKATSIPEIYLQEFRDNMYTSSKKDRTKIFTKLNNMRVVLTPSTLREALKLPLLNNYAPLPTNETLITGMLDLGYDAPLTLISNFCITNLPHPWKSLFGLVNKCLSSKHVGHDKCNKQILQIFHGIAFNIQYDMAQLFWTELTDQVKAKEKNKRGTIPYARWLALIINDIMTSNPAIPRRSEEHHFVAPKLKYFKKDNHNAAGMAIPESLLTLANQKDPAVVQYREALQRTVPMVQQTPARPFQRAKLSASKGPKRAKPPQKPVARQPNGDQSDHSSERTQTAEGHTHDAEEPVDEPSSPATNKADGVASDSMAERRSADDDEDEDDDINDDEATESLTQKSKRAGKQIIKVNTADYEEADHLRKPQKGIIISETRSKQQNDIISSPKPKKRLVKKSIIEEEMDLYADCEPFLQISRTSPLGAGADLVSSRVEVAASGSTAHSQPSPTHFSASQQAGVSITQGELIPTSLVLFGSVERISGQQPQTTTPPSNTSSLGVTFPTFSAFSRAPILLTAHTGTHTLNATTRVQTMTVGSPATHTMTQSLNAGHTSAIFTDDVTTVTTPVTGTLIPEDLAVLLNRFLESTIMPWVHQTITARAQEFRNTQMVQSEHTQPQPQPTPAHSQPQNIPTLSPHESDTSTNKPTRPTNSRRTHDTELVSSPPSTTPHPNPYTMSLTHLSDIMFLRLLETEERHLTPLQRALLQVFLKHDSPCRDSPRGHKRSHEDPDDSAPHEGENKRPRTLEHGALTSQTLQPNQPSSSTNQQPPSSTQNQTASLQISSPIKLDKTFQGLSPR</sequence>
<gene>
    <name evidence="3" type="ORF">CEURO_LOCUS10384</name>
</gene>
<feature type="compositionally biased region" description="Low complexity" evidence="2">
    <location>
        <begin position="981"/>
        <end position="1001"/>
    </location>
</feature>
<dbReference type="GO" id="GO:0006325">
    <property type="term" value="P:chromatin organization"/>
    <property type="evidence" value="ECO:0007669"/>
    <property type="project" value="UniProtKB-KW"/>
</dbReference>
<evidence type="ECO:0000256" key="1">
    <source>
        <dbReference type="ARBA" id="ARBA00022853"/>
    </source>
</evidence>
<feature type="compositionally biased region" description="Low complexity" evidence="2">
    <location>
        <begin position="836"/>
        <end position="854"/>
    </location>
</feature>
<feature type="region of interest" description="Disordered" evidence="2">
    <location>
        <begin position="70"/>
        <end position="92"/>
    </location>
</feature>
<organism evidence="3 4">
    <name type="scientific">Cuscuta europaea</name>
    <name type="common">European dodder</name>
    <dbReference type="NCBI Taxonomy" id="41803"/>
    <lineage>
        <taxon>Eukaryota</taxon>
        <taxon>Viridiplantae</taxon>
        <taxon>Streptophyta</taxon>
        <taxon>Embryophyta</taxon>
        <taxon>Tracheophyta</taxon>
        <taxon>Spermatophyta</taxon>
        <taxon>Magnoliopsida</taxon>
        <taxon>eudicotyledons</taxon>
        <taxon>Gunneridae</taxon>
        <taxon>Pentapetalae</taxon>
        <taxon>asterids</taxon>
        <taxon>lamiids</taxon>
        <taxon>Solanales</taxon>
        <taxon>Convolvulaceae</taxon>
        <taxon>Cuscuteae</taxon>
        <taxon>Cuscuta</taxon>
        <taxon>Cuscuta subgen. Cuscuta</taxon>
    </lineage>
</organism>
<dbReference type="Gene3D" id="3.40.800.20">
    <property type="entry name" value="Histone deacetylase domain"/>
    <property type="match status" value="1"/>
</dbReference>
<dbReference type="EMBL" id="CAMAPE010000019">
    <property type="protein sequence ID" value="CAH9088178.1"/>
    <property type="molecule type" value="Genomic_DNA"/>
</dbReference>
<dbReference type="AlphaFoldDB" id="A0A9P0Z704"/>
<comment type="caution">
    <text evidence="3">The sequence shown here is derived from an EMBL/GenBank/DDBJ whole genome shotgun (WGS) entry which is preliminary data.</text>
</comment>
<evidence type="ECO:0000313" key="3">
    <source>
        <dbReference type="EMBL" id="CAH9088178.1"/>
    </source>
</evidence>
<feature type="compositionally biased region" description="Basic and acidic residues" evidence="2">
    <location>
        <begin position="957"/>
        <end position="971"/>
    </location>
</feature>
<feature type="region of interest" description="Disordered" evidence="2">
    <location>
        <begin position="939"/>
        <end position="1022"/>
    </location>
</feature>
<feature type="compositionally biased region" description="Acidic residues" evidence="2">
    <location>
        <begin position="548"/>
        <end position="563"/>
    </location>
</feature>
<feature type="region of interest" description="Disordered" evidence="2">
    <location>
        <begin position="596"/>
        <end position="617"/>
    </location>
</feature>
<feature type="region of interest" description="Disordered" evidence="2">
    <location>
        <begin position="461"/>
        <end position="570"/>
    </location>
</feature>
<name>A0A9P0Z704_CUSEU</name>
<dbReference type="Proteomes" id="UP001152484">
    <property type="component" value="Unassembled WGS sequence"/>
</dbReference>
<feature type="compositionally biased region" description="Polar residues" evidence="2">
    <location>
        <begin position="866"/>
        <end position="877"/>
    </location>
</feature>
<evidence type="ECO:0000256" key="2">
    <source>
        <dbReference type="SAM" id="MobiDB-lite"/>
    </source>
</evidence>
<keyword evidence="1" id="KW-0156">Chromatin regulator</keyword>
<dbReference type="OrthoDB" id="1838278at2759"/>
<feature type="region of interest" description="Disordered" evidence="2">
    <location>
        <begin position="833"/>
        <end position="900"/>
    </location>
</feature>
<evidence type="ECO:0000313" key="4">
    <source>
        <dbReference type="Proteomes" id="UP001152484"/>
    </source>
</evidence>